<evidence type="ECO:0000313" key="4">
    <source>
        <dbReference type="EMBL" id="TKX23487.1"/>
    </source>
</evidence>
<dbReference type="Proteomes" id="UP000308133">
    <property type="component" value="Unassembled WGS sequence"/>
</dbReference>
<sequence length="1169" mass="127099">MFWRFGGYTNISTLDNVLDKPDVTVEELLDESDLIQELKQQNSKLIEFLREEAVLKKLLEYVIAEKPPPEERPETIEEEDEGQEKQDKGKEPEKSDKSEKSSTKISFFGRSRSRSKSVNKPDDGESEEDKKEAKRKKYAYVACEVLSSEVWSIIEAMLEYGDLLRDFWEYLRRPAPLDPVQAGYFTKVNDTLLDKKTEDMFHFLKSLDGIVPEMLKHVDCPMVMDLLLKMISLEKAEGGQGIVDWLQQQGLIPILLSYLGPENSPATQTSAGDFLKAIITISANATGQDQTVIGPNELTRQLVSKKCITQLIDDMLTGGNPLTVGVGIVIEIIRKNNSDYDLDNQVGPEPRTTDPIYLGTLLREFAKHVPDFMQLVRSSRSKKPELKAAFGERIEPLGFDRFKTCELMAELLHCSNMGLLNERGSDAEMLARDAEREKLKSEGRLTPGPIANSESGEPFASSVDSHGFHHARAPEDDFGESPERINRLEVQNVTDEDGFEQVAKPEAEALPDEVSFDDLNEKAEESTLPPPPLNLSRDPEKQEAKQPDIEDITAGGEDISLDDESDVPKEKRRVSLLTQQIQDQIDETSESDSPVEATSGEGGEAERGEKADPAHAGDKPAPLFANKSSPTKGFDPILGGESPTEEAEPGTHSTATLQPENSEQAAAQRDQYPYEVDINGKPVVGDFLKMQFVEHHVVPTILDFFFRFPWNNFLHNVVYDVVQQVFNGTLERGYNRTLAQNLFSTSTCADLVSKDDITTRILAGQTASDESQSNRGMRLGYMGHLTLIAEEVCKFAERHPPELLGETVMQHVTTQEWVAYVEGTLSETRDRDNAVLGGVRPEQNMGIRSLGGGGGGGMLGQSGGFGGNSSALVSAGLAAPSDSLALHDNGGEYEGGGAGGTGLLSGFGEGDDEEDEAESEKRKAVEDEEQTPPRLTSEPTTLSPETSLSIDTGATPASSAAGANTIVPPLNIPPSRARRQLAARLAARRREQAAAEESGDPDPDAVDDIALSAAAGMDEPLGNDSAGLGAGAGAGRTLFARSSFDDEDSSSSGLSSSEDSEEEGDEREAYSSLGDGAVRRGDEDSDEDAEDDSEGEEVEIALPLRRGSAEGGGGGGGGGAEEGRRGSRERRRRPSTTEAKVRRPIDDEEEEDGGSSGEDVVEIRPRRTS</sequence>
<dbReference type="PANTHER" id="PTHR12634">
    <property type="entry name" value="SIT4 YEAST -ASSOCIATING PROTEIN-RELATED"/>
    <property type="match status" value="1"/>
</dbReference>
<keyword evidence="2" id="KW-0131">Cell cycle</keyword>
<evidence type="ECO:0008006" key="6">
    <source>
        <dbReference type="Google" id="ProtNLM"/>
    </source>
</evidence>
<protein>
    <recommendedName>
        <fullName evidence="6">Extragenic suppressor of kinetochore protein 1</fullName>
    </recommendedName>
</protein>
<dbReference type="GO" id="GO:0005634">
    <property type="term" value="C:nucleus"/>
    <property type="evidence" value="ECO:0007669"/>
    <property type="project" value="TreeGrafter"/>
</dbReference>
<feature type="region of interest" description="Disordered" evidence="3">
    <location>
        <begin position="887"/>
        <end position="1169"/>
    </location>
</feature>
<feature type="compositionally biased region" description="Acidic residues" evidence="3">
    <location>
        <begin position="1083"/>
        <end position="1099"/>
    </location>
</feature>
<evidence type="ECO:0000256" key="2">
    <source>
        <dbReference type="ARBA" id="ARBA00023306"/>
    </source>
</evidence>
<comment type="caution">
    <text evidence="4">The sequence shown here is derived from an EMBL/GenBank/DDBJ whole genome shotgun (WGS) entry which is preliminary data.</text>
</comment>
<dbReference type="Pfam" id="PF04499">
    <property type="entry name" value="SAPS"/>
    <property type="match status" value="1"/>
</dbReference>
<dbReference type="AlphaFoldDB" id="A0A4U7B7I7"/>
<dbReference type="EMBL" id="PTQR01000054">
    <property type="protein sequence ID" value="TKX23487.1"/>
    <property type="molecule type" value="Genomic_DNA"/>
</dbReference>
<feature type="region of interest" description="Disordered" evidence="3">
    <location>
        <begin position="434"/>
        <end position="483"/>
    </location>
</feature>
<dbReference type="PANTHER" id="PTHR12634:SF8">
    <property type="entry name" value="FIERY MOUNTAIN, ISOFORM D"/>
    <property type="match status" value="1"/>
</dbReference>
<feature type="compositionally biased region" description="Basic and acidic residues" evidence="3">
    <location>
        <begin position="119"/>
        <end position="131"/>
    </location>
</feature>
<evidence type="ECO:0000256" key="3">
    <source>
        <dbReference type="SAM" id="MobiDB-lite"/>
    </source>
</evidence>
<feature type="compositionally biased region" description="Gly residues" evidence="3">
    <location>
        <begin position="1109"/>
        <end position="1120"/>
    </location>
</feature>
<gene>
    <name evidence="4" type="ORF">C1H76_4557</name>
</gene>
<name>A0A4U7B7I7_9PEZI</name>
<evidence type="ECO:0000313" key="5">
    <source>
        <dbReference type="Proteomes" id="UP000308133"/>
    </source>
</evidence>
<feature type="compositionally biased region" description="Acidic residues" evidence="3">
    <location>
        <begin position="909"/>
        <end position="918"/>
    </location>
</feature>
<feature type="compositionally biased region" description="Polar residues" evidence="3">
    <location>
        <begin position="651"/>
        <end position="665"/>
    </location>
</feature>
<feature type="region of interest" description="Disordered" evidence="3">
    <location>
        <begin position="66"/>
        <end position="131"/>
    </location>
</feature>
<proteinExistence type="inferred from homology"/>
<feature type="compositionally biased region" description="Basic and acidic residues" evidence="3">
    <location>
        <begin position="83"/>
        <end position="102"/>
    </location>
</feature>
<organism evidence="4 5">
    <name type="scientific">Elsinoe australis</name>
    <dbReference type="NCBI Taxonomy" id="40998"/>
    <lineage>
        <taxon>Eukaryota</taxon>
        <taxon>Fungi</taxon>
        <taxon>Dikarya</taxon>
        <taxon>Ascomycota</taxon>
        <taxon>Pezizomycotina</taxon>
        <taxon>Dothideomycetes</taxon>
        <taxon>Dothideomycetidae</taxon>
        <taxon>Myriangiales</taxon>
        <taxon>Elsinoaceae</taxon>
        <taxon>Elsinoe</taxon>
    </lineage>
</organism>
<comment type="similarity">
    <text evidence="1">Belongs to the SAPS family.</text>
</comment>
<feature type="compositionally biased region" description="Basic and acidic residues" evidence="3">
    <location>
        <begin position="434"/>
        <end position="443"/>
    </location>
</feature>
<feature type="compositionally biased region" description="Acidic residues" evidence="3">
    <location>
        <begin position="997"/>
        <end position="1007"/>
    </location>
</feature>
<reference evidence="4 5" key="1">
    <citation type="submission" date="2018-02" db="EMBL/GenBank/DDBJ databases">
        <title>Draft genome sequences of Elsinoe sp., causing black scab on jojoba.</title>
        <authorList>
            <person name="Stodart B."/>
            <person name="Jeffress S."/>
            <person name="Ash G."/>
            <person name="Arun Chinnappa K."/>
        </authorList>
    </citation>
    <scope>NUCLEOTIDE SEQUENCE [LARGE SCALE GENOMIC DNA]</scope>
    <source>
        <strain evidence="4 5">Hillstone_2</strain>
    </source>
</reference>
<dbReference type="InterPro" id="IPR007587">
    <property type="entry name" value="SAPS"/>
</dbReference>
<accession>A0A4U7B7I7</accession>
<feature type="compositionally biased region" description="Low complexity" evidence="3">
    <location>
        <begin position="935"/>
        <end position="963"/>
    </location>
</feature>
<evidence type="ECO:0000256" key="1">
    <source>
        <dbReference type="ARBA" id="ARBA00006180"/>
    </source>
</evidence>
<dbReference type="GO" id="GO:0019888">
    <property type="term" value="F:protein phosphatase regulator activity"/>
    <property type="evidence" value="ECO:0007669"/>
    <property type="project" value="TreeGrafter"/>
</dbReference>
<dbReference type="GO" id="GO:0019903">
    <property type="term" value="F:protein phosphatase binding"/>
    <property type="evidence" value="ECO:0007669"/>
    <property type="project" value="InterPro"/>
</dbReference>
<feature type="compositionally biased region" description="Basic and acidic residues" evidence="3">
    <location>
        <begin position="604"/>
        <end position="618"/>
    </location>
</feature>
<feature type="compositionally biased region" description="Basic and acidic residues" evidence="3">
    <location>
        <begin position="537"/>
        <end position="548"/>
    </location>
</feature>
<dbReference type="GO" id="GO:0005829">
    <property type="term" value="C:cytosol"/>
    <property type="evidence" value="ECO:0007669"/>
    <property type="project" value="TreeGrafter"/>
</dbReference>
<feature type="compositionally biased region" description="Gly residues" evidence="3">
    <location>
        <begin position="892"/>
        <end position="908"/>
    </location>
</feature>
<feature type="region of interest" description="Disordered" evidence="3">
    <location>
        <begin position="519"/>
        <end position="669"/>
    </location>
</feature>